<evidence type="ECO:0000256" key="9">
    <source>
        <dbReference type="SAM" id="Phobius"/>
    </source>
</evidence>
<sequence>MGGEKETEENSGHPTFPNVASLPPQPTDDATGELAKTTATSGQQNVRSSTDGTEAPDPNEVDWDGPDDPHNPRNWPVWRRAMVVGLITAVVFSTNIAAVAIAPAIPLVMAEFGSKNQELGILAVTIELLGTGVGPVFMAPMSELFGRRATYNCANLAFCGFTIGCALAPNLPGLIVLRFLQGCAASCNLNNAGGTIADLVSTRHRGFAMSMYSAGFMLSPVIGPLVGSYLSAAAGWRWVFWLLSILSGTLGIICAVTYGETYGPVLLERKAKKLRKSTGNPALYAKGQRKLSPAALFKRATSRPFKILFFCPVVTGLAVYNAVVYGTTYLLLSTFSDVFQTQYHYNQSNLGLTYIGLTLGFLFSLIFASITNDKSYARLAKKHGVGKPEYVEHQHPFSVSLEMISSANNVNRYRLEPLIYGAIAIPVGLFMYGWTTEARVHSAVPIFSTAIIGFGVMFTFIPFNVYMIDAYMEYAASAIAAGNILRSMTASLLPLTAIPLYDRLGYGWGNSVLAFISLGLGAMAILYRKYGEQWRERFRIDL</sequence>
<keyword evidence="12" id="KW-1185">Reference proteome</keyword>
<comment type="subcellular location">
    <subcellularLocation>
        <location evidence="2">Cell membrane</location>
    </subcellularLocation>
    <subcellularLocation>
        <location evidence="1">Membrane</location>
        <topology evidence="1">Multi-pass membrane protein</topology>
    </subcellularLocation>
</comment>
<dbReference type="OrthoDB" id="5296287at2759"/>
<dbReference type="AlphaFoldDB" id="A0A0A1TMB9"/>
<dbReference type="InterPro" id="IPR036259">
    <property type="entry name" value="MFS_trans_sf"/>
</dbReference>
<dbReference type="GO" id="GO:0005886">
    <property type="term" value="C:plasma membrane"/>
    <property type="evidence" value="ECO:0007669"/>
    <property type="project" value="UniProtKB-SubCell"/>
</dbReference>
<feature type="transmembrane region" description="Helical" evidence="9">
    <location>
        <begin position="352"/>
        <end position="372"/>
    </location>
</feature>
<feature type="transmembrane region" description="Helical" evidence="9">
    <location>
        <begin position="238"/>
        <end position="267"/>
    </location>
</feature>
<dbReference type="GO" id="GO:0140115">
    <property type="term" value="P:export across plasma membrane"/>
    <property type="evidence" value="ECO:0007669"/>
    <property type="project" value="UniProtKB-ARBA"/>
</dbReference>
<dbReference type="PROSITE" id="PS00216">
    <property type="entry name" value="SUGAR_TRANSPORT_1"/>
    <property type="match status" value="1"/>
</dbReference>
<feature type="compositionally biased region" description="Acidic residues" evidence="8">
    <location>
        <begin position="57"/>
        <end position="66"/>
    </location>
</feature>
<evidence type="ECO:0000256" key="3">
    <source>
        <dbReference type="ARBA" id="ARBA00008335"/>
    </source>
</evidence>
<name>A0A0A1TMB9_9HYPO</name>
<evidence type="ECO:0000256" key="4">
    <source>
        <dbReference type="ARBA" id="ARBA00022475"/>
    </source>
</evidence>
<protein>
    <recommendedName>
        <fullName evidence="10">Major facilitator superfamily (MFS) profile domain-containing protein</fullName>
    </recommendedName>
</protein>
<evidence type="ECO:0000256" key="1">
    <source>
        <dbReference type="ARBA" id="ARBA00004141"/>
    </source>
</evidence>
<evidence type="ECO:0000256" key="8">
    <source>
        <dbReference type="SAM" id="MobiDB-lite"/>
    </source>
</evidence>
<evidence type="ECO:0000313" key="12">
    <source>
        <dbReference type="Proteomes" id="UP000039046"/>
    </source>
</evidence>
<comment type="similarity">
    <text evidence="3">Belongs to the major facilitator superfamily.</text>
</comment>
<dbReference type="InterPro" id="IPR011701">
    <property type="entry name" value="MFS"/>
</dbReference>
<evidence type="ECO:0000256" key="5">
    <source>
        <dbReference type="ARBA" id="ARBA00022692"/>
    </source>
</evidence>
<gene>
    <name evidence="11" type="ORF">VHEMI07789</name>
</gene>
<feature type="region of interest" description="Disordered" evidence="8">
    <location>
        <begin position="1"/>
        <end position="72"/>
    </location>
</feature>
<feature type="domain" description="Major facilitator superfamily (MFS) profile" evidence="10">
    <location>
        <begin position="81"/>
        <end position="534"/>
    </location>
</feature>
<feature type="transmembrane region" description="Helical" evidence="9">
    <location>
        <begin position="418"/>
        <end position="434"/>
    </location>
</feature>
<dbReference type="Gene3D" id="1.20.1250.20">
    <property type="entry name" value="MFS general substrate transporter like domains"/>
    <property type="match status" value="1"/>
</dbReference>
<evidence type="ECO:0000313" key="11">
    <source>
        <dbReference type="EMBL" id="CEJ92118.1"/>
    </source>
</evidence>
<dbReference type="PANTHER" id="PTHR23502:SF68">
    <property type="entry name" value="MULTIDRUG TRANSPORTER, PUTATIVE (AFU_ORTHOLOGUE AFUA_3G01120)-RELATED"/>
    <property type="match status" value="1"/>
</dbReference>
<keyword evidence="4" id="KW-1003">Cell membrane</keyword>
<proteinExistence type="inferred from homology"/>
<dbReference type="PROSITE" id="PS50850">
    <property type="entry name" value="MFS"/>
    <property type="match status" value="1"/>
</dbReference>
<dbReference type="InterPro" id="IPR020846">
    <property type="entry name" value="MFS_dom"/>
</dbReference>
<feature type="transmembrane region" description="Helical" evidence="9">
    <location>
        <begin position="211"/>
        <end position="232"/>
    </location>
</feature>
<dbReference type="Proteomes" id="UP000039046">
    <property type="component" value="Unassembled WGS sequence"/>
</dbReference>
<evidence type="ECO:0000259" key="10">
    <source>
        <dbReference type="PROSITE" id="PS50850"/>
    </source>
</evidence>
<dbReference type="InterPro" id="IPR005829">
    <property type="entry name" value="Sugar_transporter_CS"/>
</dbReference>
<dbReference type="FunFam" id="1.20.1250.20:FF:000082">
    <property type="entry name" value="MFS multidrug transporter, putative"/>
    <property type="match status" value="1"/>
</dbReference>
<feature type="transmembrane region" description="Helical" evidence="9">
    <location>
        <begin position="83"/>
        <end position="107"/>
    </location>
</feature>
<dbReference type="Pfam" id="PF07690">
    <property type="entry name" value="MFS_1"/>
    <property type="match status" value="1"/>
</dbReference>
<feature type="compositionally biased region" description="Basic and acidic residues" evidence="8">
    <location>
        <begin position="1"/>
        <end position="11"/>
    </location>
</feature>
<evidence type="ECO:0000256" key="6">
    <source>
        <dbReference type="ARBA" id="ARBA00022989"/>
    </source>
</evidence>
<dbReference type="GO" id="GO:0042908">
    <property type="term" value="P:xenobiotic transport"/>
    <property type="evidence" value="ECO:0007669"/>
    <property type="project" value="UniProtKB-ARBA"/>
</dbReference>
<dbReference type="CDD" id="cd17323">
    <property type="entry name" value="MFS_Tpo1_MDR_like"/>
    <property type="match status" value="1"/>
</dbReference>
<reference evidence="11 12" key="1">
    <citation type="journal article" date="2015" name="Genome Announc.">
        <title>Draft Genome Sequence and Gene Annotation of the Entomopathogenic Fungus Verticillium hemipterigenum.</title>
        <authorList>
            <person name="Horn F."/>
            <person name="Habel A."/>
            <person name="Scharf D.H."/>
            <person name="Dworschak J."/>
            <person name="Brakhage A.A."/>
            <person name="Guthke R."/>
            <person name="Hertweck C."/>
            <person name="Linde J."/>
        </authorList>
    </citation>
    <scope>NUCLEOTIDE SEQUENCE [LARGE SCALE GENOMIC DNA]</scope>
</reference>
<feature type="transmembrane region" description="Helical" evidence="9">
    <location>
        <begin position="478"/>
        <end position="501"/>
    </location>
</feature>
<dbReference type="STRING" id="1531966.A0A0A1TMB9"/>
<evidence type="ECO:0000256" key="7">
    <source>
        <dbReference type="ARBA" id="ARBA00023136"/>
    </source>
</evidence>
<keyword evidence="7 9" id="KW-0472">Membrane</keyword>
<dbReference type="SUPFAM" id="SSF103473">
    <property type="entry name" value="MFS general substrate transporter"/>
    <property type="match status" value="1"/>
</dbReference>
<feature type="transmembrane region" description="Helical" evidence="9">
    <location>
        <begin position="507"/>
        <end position="527"/>
    </location>
</feature>
<evidence type="ECO:0000256" key="2">
    <source>
        <dbReference type="ARBA" id="ARBA00004236"/>
    </source>
</evidence>
<dbReference type="EMBL" id="CDHN01000004">
    <property type="protein sequence ID" value="CEJ92118.1"/>
    <property type="molecule type" value="Genomic_DNA"/>
</dbReference>
<feature type="compositionally biased region" description="Polar residues" evidence="8">
    <location>
        <begin position="37"/>
        <end position="52"/>
    </location>
</feature>
<feature type="transmembrane region" description="Helical" evidence="9">
    <location>
        <begin position="446"/>
        <end position="466"/>
    </location>
</feature>
<organism evidence="11 12">
    <name type="scientific">[Torrubiella] hemipterigena</name>
    <dbReference type="NCBI Taxonomy" id="1531966"/>
    <lineage>
        <taxon>Eukaryota</taxon>
        <taxon>Fungi</taxon>
        <taxon>Dikarya</taxon>
        <taxon>Ascomycota</taxon>
        <taxon>Pezizomycotina</taxon>
        <taxon>Sordariomycetes</taxon>
        <taxon>Hypocreomycetidae</taxon>
        <taxon>Hypocreales</taxon>
        <taxon>Clavicipitaceae</taxon>
        <taxon>Clavicipitaceae incertae sedis</taxon>
        <taxon>'Torrubiella' clade</taxon>
    </lineage>
</organism>
<keyword evidence="5 9" id="KW-0812">Transmembrane</keyword>
<feature type="transmembrane region" description="Helical" evidence="9">
    <location>
        <begin position="307"/>
        <end position="332"/>
    </location>
</feature>
<feature type="transmembrane region" description="Helical" evidence="9">
    <location>
        <begin position="119"/>
        <end position="138"/>
    </location>
</feature>
<dbReference type="PANTHER" id="PTHR23502">
    <property type="entry name" value="MAJOR FACILITATOR SUPERFAMILY"/>
    <property type="match status" value="1"/>
</dbReference>
<dbReference type="GO" id="GO:0022857">
    <property type="term" value="F:transmembrane transporter activity"/>
    <property type="evidence" value="ECO:0007669"/>
    <property type="project" value="InterPro"/>
</dbReference>
<accession>A0A0A1TMB9</accession>
<keyword evidence="6 9" id="KW-1133">Transmembrane helix</keyword>